<reference evidence="1 2" key="1">
    <citation type="submission" date="2018-12" db="EMBL/GenBank/DDBJ databases">
        <authorList>
            <consortium name="Pathogen Informatics"/>
        </authorList>
    </citation>
    <scope>NUCLEOTIDE SEQUENCE [LARGE SCALE GENOMIC DNA]</scope>
    <source>
        <strain evidence="1 2">NCTC11976</strain>
    </source>
</reference>
<evidence type="ECO:0000313" key="1">
    <source>
        <dbReference type="EMBL" id="VEB32750.1"/>
    </source>
</evidence>
<keyword evidence="2" id="KW-1185">Reference proteome</keyword>
<evidence type="ECO:0000313" key="2">
    <source>
        <dbReference type="Proteomes" id="UP000277577"/>
    </source>
</evidence>
<gene>
    <name evidence="1" type="ORF">NCTC11976_00115</name>
</gene>
<proteinExistence type="predicted"/>
<protein>
    <submittedName>
        <fullName evidence="1">Dot/Icm secretion system substrate</fullName>
    </submittedName>
</protein>
<name>A0ABY6T2M3_9GAMM</name>
<sequence length="538" mass="61305">MTIRYISLDFDGCLFNKRFMELWGNQYKGRQANALLLANQDLLFQLKRENNEFSETYAFIGSTRQDLSIDEVNGKGSCCPAMLTICNALGMVHDPLLLADIEGDLENGTSFNLIMSEITKNTWGMFHENTHHHADCKQIDEYKRPLLFAQMQKAAADHPGEEIVFDFFDDRMDILNMLNRYFSQYPYLIPQNVTLRLHRYAGEKEQLIESLQGQGKAISNYPFWVRAMHQNIHDLDKVAETLMDSVMSRKEKIFYIMDDVFQYGLFIKSLDDVKEHFAKDPKATYVVHPSRQPGAQGALFSISFKTAKGIVSFPFDFDFNSKKIFLVNEDERFEVEMHPRGITTTLFLLTEQAKFIINYDDQWKPGTHKAQSNLKKISKGEILYQELTESSYFVADAQRGKTILAENPNLPFVIRKSSFTRKGMITFATDFNTSKGIFSKRYGLNAEGDLFVLDNKGACKLKNVSKNLLDILNEQTLVAEILVNGTKNLGDITFTQDQNEAGSKDQTTGVVASQKGFFAHKAPMPAGVHVLPHNMQLK</sequence>
<dbReference type="Proteomes" id="UP000277577">
    <property type="component" value="Chromosome"/>
</dbReference>
<accession>A0ABY6T2M3</accession>
<dbReference type="EMBL" id="LR134173">
    <property type="protein sequence ID" value="VEB32750.1"/>
    <property type="molecule type" value="Genomic_DNA"/>
</dbReference>
<organism evidence="1 2">
    <name type="scientific">Legionella cherrii</name>
    <dbReference type="NCBI Taxonomy" id="28084"/>
    <lineage>
        <taxon>Bacteria</taxon>
        <taxon>Pseudomonadati</taxon>
        <taxon>Pseudomonadota</taxon>
        <taxon>Gammaproteobacteria</taxon>
        <taxon>Legionellales</taxon>
        <taxon>Legionellaceae</taxon>
        <taxon>Legionella</taxon>
    </lineage>
</organism>